<dbReference type="STRING" id="1817813.A2008_00800"/>
<evidence type="ECO:0008006" key="3">
    <source>
        <dbReference type="Google" id="ProtNLM"/>
    </source>
</evidence>
<sequence length="154" mass="17674">MNKLVQIFLKFIKLMKENGSDFKKTRLELIKEGFLLSEIDAALEWYFGESILPGCEKPGAPIFKEPSENSFRFFTLVEERLLSYEARGYLTELLESGAISHEEIESVLETLNTYLAEDATIEEIDDIMVGFRSIDISGREGAEDSIEFKVRYIQ</sequence>
<dbReference type="InterPro" id="IPR007456">
    <property type="entry name" value="Smg"/>
</dbReference>
<evidence type="ECO:0000313" key="2">
    <source>
        <dbReference type="Proteomes" id="UP000178735"/>
    </source>
</evidence>
<dbReference type="Pfam" id="PF04361">
    <property type="entry name" value="DUF494"/>
    <property type="match status" value="1"/>
</dbReference>
<organism evidence="1 2">
    <name type="scientific">Candidatus Wallbacteria bacterium GWC2_49_35</name>
    <dbReference type="NCBI Taxonomy" id="1817813"/>
    <lineage>
        <taxon>Bacteria</taxon>
        <taxon>Candidatus Walliibacteriota</taxon>
    </lineage>
</organism>
<dbReference type="EMBL" id="MGFH01000024">
    <property type="protein sequence ID" value="OGM08134.1"/>
    <property type="molecule type" value="Genomic_DNA"/>
</dbReference>
<gene>
    <name evidence="1" type="ORF">A2008_00800</name>
</gene>
<name>A0A1F7WZ65_9BACT</name>
<accession>A0A1F7WZ65</accession>
<evidence type="ECO:0000313" key="1">
    <source>
        <dbReference type="EMBL" id="OGM08134.1"/>
    </source>
</evidence>
<reference evidence="1 2" key="1">
    <citation type="journal article" date="2016" name="Nat. Commun.">
        <title>Thousands of microbial genomes shed light on interconnected biogeochemical processes in an aquifer system.</title>
        <authorList>
            <person name="Anantharaman K."/>
            <person name="Brown C.T."/>
            <person name="Hug L.A."/>
            <person name="Sharon I."/>
            <person name="Castelle C.J."/>
            <person name="Probst A.J."/>
            <person name="Thomas B.C."/>
            <person name="Singh A."/>
            <person name="Wilkins M.J."/>
            <person name="Karaoz U."/>
            <person name="Brodie E.L."/>
            <person name="Williams K.H."/>
            <person name="Hubbard S.S."/>
            <person name="Banfield J.F."/>
        </authorList>
    </citation>
    <scope>NUCLEOTIDE SEQUENCE [LARGE SCALE GENOMIC DNA]</scope>
</reference>
<dbReference type="Proteomes" id="UP000178735">
    <property type="component" value="Unassembled WGS sequence"/>
</dbReference>
<dbReference type="AlphaFoldDB" id="A0A1F7WZ65"/>
<comment type="caution">
    <text evidence="1">The sequence shown here is derived from an EMBL/GenBank/DDBJ whole genome shotgun (WGS) entry which is preliminary data.</text>
</comment>
<proteinExistence type="predicted"/>
<protein>
    <recommendedName>
        <fullName evidence="3">DUF494 family protein</fullName>
    </recommendedName>
</protein>